<comment type="caution">
    <text evidence="1">The sequence shown here is derived from an EMBL/GenBank/DDBJ whole genome shotgun (WGS) entry which is preliminary data.</text>
</comment>
<evidence type="ECO:0008006" key="3">
    <source>
        <dbReference type="Google" id="ProtNLM"/>
    </source>
</evidence>
<sequence length="220" mass="23719">MTTTTTTTRTFPNETPEYRAARTALLEKEAELAALTRSVVAERQRLPPGGAIKDDYVFHTTSGTPIKLSDLFAKDKGSSLVIYSMMFPDGKPCPHCTNVVNGLEGVAATVGATHANFVVVAKAPHDQVAAYAAKMGWKDLTLLSSAGTTFNADYYAEEAQGARGGAGGQNSLLTVFRKLDDGSVHHHWTSEMAFKDNDESSFWPVYPLFGIINLTVEGDV</sequence>
<accession>A0A427XCX7</accession>
<dbReference type="Gene3D" id="3.40.30.10">
    <property type="entry name" value="Glutaredoxin"/>
    <property type="match status" value="1"/>
</dbReference>
<dbReference type="SUPFAM" id="SSF52833">
    <property type="entry name" value="Thioredoxin-like"/>
    <property type="match status" value="1"/>
</dbReference>
<proteinExistence type="predicted"/>
<dbReference type="RefSeq" id="XP_028471760.1">
    <property type="nucleotide sequence ID" value="XM_028621021.1"/>
</dbReference>
<keyword evidence="2" id="KW-1185">Reference proteome</keyword>
<reference evidence="1 2" key="1">
    <citation type="submission" date="2018-11" db="EMBL/GenBank/DDBJ databases">
        <title>Genome sequence of Apiotrichum porosum DSM 27194.</title>
        <authorList>
            <person name="Aliyu H."/>
            <person name="Gorte O."/>
            <person name="Ochsenreither K."/>
        </authorList>
    </citation>
    <scope>NUCLEOTIDE SEQUENCE [LARGE SCALE GENOMIC DNA]</scope>
    <source>
        <strain evidence="1 2">DSM 27194</strain>
    </source>
</reference>
<dbReference type="EMBL" id="RSCE01000023">
    <property type="protein sequence ID" value="RSH76613.1"/>
    <property type="molecule type" value="Genomic_DNA"/>
</dbReference>
<protein>
    <recommendedName>
        <fullName evidence="3">Thioredoxin domain-containing protein</fullName>
    </recommendedName>
</protein>
<dbReference type="Pfam" id="PF05988">
    <property type="entry name" value="DUF899"/>
    <property type="match status" value="1"/>
</dbReference>
<organism evidence="1 2">
    <name type="scientific">Apiotrichum porosum</name>
    <dbReference type="NCBI Taxonomy" id="105984"/>
    <lineage>
        <taxon>Eukaryota</taxon>
        <taxon>Fungi</taxon>
        <taxon>Dikarya</taxon>
        <taxon>Basidiomycota</taxon>
        <taxon>Agaricomycotina</taxon>
        <taxon>Tremellomycetes</taxon>
        <taxon>Trichosporonales</taxon>
        <taxon>Trichosporonaceae</taxon>
        <taxon>Apiotrichum</taxon>
    </lineage>
</organism>
<dbReference type="STRING" id="105984.A0A427XCX7"/>
<dbReference type="AlphaFoldDB" id="A0A427XCX7"/>
<gene>
    <name evidence="1" type="ORF">EHS24_005498</name>
</gene>
<dbReference type="InterPro" id="IPR036249">
    <property type="entry name" value="Thioredoxin-like_sf"/>
</dbReference>
<dbReference type="InterPro" id="IPR010296">
    <property type="entry name" value="DUF899_thioredox"/>
</dbReference>
<dbReference type="GeneID" id="39590041"/>
<dbReference type="Proteomes" id="UP000279236">
    <property type="component" value="Unassembled WGS sequence"/>
</dbReference>
<dbReference type="OrthoDB" id="3503208at2759"/>
<name>A0A427XCX7_9TREE</name>
<evidence type="ECO:0000313" key="2">
    <source>
        <dbReference type="Proteomes" id="UP000279236"/>
    </source>
</evidence>
<evidence type="ECO:0000313" key="1">
    <source>
        <dbReference type="EMBL" id="RSH76613.1"/>
    </source>
</evidence>